<dbReference type="InterPro" id="IPR056935">
    <property type="entry name" value="Rv0428c-like_C"/>
</dbReference>
<dbReference type="Pfam" id="PF24553">
    <property type="entry name" value="Rv0428c_C"/>
    <property type="match status" value="1"/>
</dbReference>
<accession>A0A941EKG5</accession>
<evidence type="ECO:0000256" key="1">
    <source>
        <dbReference type="ARBA" id="ARBA00022679"/>
    </source>
</evidence>
<evidence type="ECO:0000313" key="5">
    <source>
        <dbReference type="Proteomes" id="UP000675781"/>
    </source>
</evidence>
<comment type="caution">
    <text evidence="4">The sequence shown here is derived from an EMBL/GenBank/DDBJ whole genome shotgun (WGS) entry which is preliminary data.</text>
</comment>
<name>A0A941EKG5_9ACTN</name>
<evidence type="ECO:0000259" key="3">
    <source>
        <dbReference type="PROSITE" id="PS51186"/>
    </source>
</evidence>
<keyword evidence="5" id="KW-1185">Reference proteome</keyword>
<dbReference type="InterPro" id="IPR050680">
    <property type="entry name" value="YpeA/RimI_acetyltransf"/>
</dbReference>
<dbReference type="CDD" id="cd04301">
    <property type="entry name" value="NAT_SF"/>
    <property type="match status" value="1"/>
</dbReference>
<dbReference type="InterPro" id="IPR016181">
    <property type="entry name" value="Acyl_CoA_acyltransferase"/>
</dbReference>
<dbReference type="PANTHER" id="PTHR43420">
    <property type="entry name" value="ACETYLTRANSFERASE"/>
    <property type="match status" value="1"/>
</dbReference>
<dbReference type="RefSeq" id="WP_212527361.1">
    <property type="nucleotide sequence ID" value="NZ_JAGSOG010000017.1"/>
</dbReference>
<dbReference type="SUPFAM" id="SSF55729">
    <property type="entry name" value="Acyl-CoA N-acyltransferases (Nat)"/>
    <property type="match status" value="1"/>
</dbReference>
<protein>
    <submittedName>
        <fullName evidence="4">GNAT family N-acetyltransferase</fullName>
    </submittedName>
</protein>
<evidence type="ECO:0000256" key="2">
    <source>
        <dbReference type="ARBA" id="ARBA00023315"/>
    </source>
</evidence>
<dbReference type="PROSITE" id="PS51186">
    <property type="entry name" value="GNAT"/>
    <property type="match status" value="1"/>
</dbReference>
<reference evidence="4" key="1">
    <citation type="submission" date="2021-04" db="EMBL/GenBank/DDBJ databases">
        <title>Genome based classification of Actinospica acidithermotolerans sp. nov., an actinobacterium isolated from an Indonesian hot spring.</title>
        <authorList>
            <person name="Kusuma A.B."/>
            <person name="Putra K.E."/>
            <person name="Nafisah S."/>
            <person name="Loh J."/>
            <person name="Nouioui I."/>
            <person name="Goodfellow M."/>
        </authorList>
    </citation>
    <scope>NUCLEOTIDE SEQUENCE</scope>
    <source>
        <strain evidence="4">CSCA 57</strain>
    </source>
</reference>
<dbReference type="AlphaFoldDB" id="A0A941EKG5"/>
<proteinExistence type="predicted"/>
<dbReference type="EMBL" id="JAGSOG010000017">
    <property type="protein sequence ID" value="MBR7832836.1"/>
    <property type="molecule type" value="Genomic_DNA"/>
</dbReference>
<evidence type="ECO:0000313" key="4">
    <source>
        <dbReference type="EMBL" id="MBR7832836.1"/>
    </source>
</evidence>
<dbReference type="Proteomes" id="UP000675781">
    <property type="component" value="Unassembled WGS sequence"/>
</dbReference>
<sequence length="265" mass="28289">MPVPRTSADELFAVAADCWGYLETERIDGWELRAGAGFTHRANSVWPVGSLTRELPAALVSISTWYAGRELPALVQAVIGSELDDMLTAHGCEDGVAAALRQTASVPEARAFLAGLEYPNVPISTADRPQERWALLYRAGTIPPQAKQIMGAGDRFCYATVYDEASGRPLAIGRGVLAGPDHSWVGLAAIETAPQARRRGLARLIIKTLLDWAAEHGATDALLEVTSDNAPALALYASMGFTTGHAYHYRPVPGPDAARVDPVAC</sequence>
<dbReference type="GO" id="GO:0016747">
    <property type="term" value="F:acyltransferase activity, transferring groups other than amino-acyl groups"/>
    <property type="evidence" value="ECO:0007669"/>
    <property type="project" value="InterPro"/>
</dbReference>
<keyword evidence="2" id="KW-0012">Acyltransferase</keyword>
<dbReference type="Gene3D" id="3.40.630.30">
    <property type="match status" value="1"/>
</dbReference>
<keyword evidence="1" id="KW-0808">Transferase</keyword>
<organism evidence="4 5">
    <name type="scientific">Actinospica durhamensis</name>
    <dbReference type="NCBI Taxonomy" id="1508375"/>
    <lineage>
        <taxon>Bacteria</taxon>
        <taxon>Bacillati</taxon>
        <taxon>Actinomycetota</taxon>
        <taxon>Actinomycetes</taxon>
        <taxon>Catenulisporales</taxon>
        <taxon>Actinospicaceae</taxon>
        <taxon>Actinospica</taxon>
    </lineage>
</organism>
<gene>
    <name evidence="4" type="ORF">KDL01_06160</name>
</gene>
<feature type="domain" description="N-acetyltransferase" evidence="3">
    <location>
        <begin position="116"/>
        <end position="261"/>
    </location>
</feature>
<dbReference type="InterPro" id="IPR000182">
    <property type="entry name" value="GNAT_dom"/>
</dbReference>